<evidence type="ECO:0000256" key="1">
    <source>
        <dbReference type="SAM" id="MobiDB-lite"/>
    </source>
</evidence>
<gene>
    <name evidence="2" type="ORF">AYL99_02200</name>
</gene>
<feature type="region of interest" description="Disordered" evidence="1">
    <location>
        <begin position="28"/>
        <end position="51"/>
    </location>
</feature>
<keyword evidence="3" id="KW-1185">Reference proteome</keyword>
<sequence>MSLQLHSWPNPKVLNRTVIWPDAEGQTENRYTARQTGRSEKLPAGTASKLRHNPNQHETEWITLLERKWTAGTRKYIPPLLWFDKLPWRSPTGYDDVGLRKRRVILALVHRRNNTTCWGMSRKQGGPSRDPASRRYRSCIFSRAAQIEVQTGNRGSRGS</sequence>
<dbReference type="GeneID" id="30006370"/>
<comment type="caution">
    <text evidence="2">The sequence shown here is derived from an EMBL/GenBank/DDBJ whole genome shotgun (WGS) entry which is preliminary data.</text>
</comment>
<reference evidence="2 3" key="1">
    <citation type="submission" date="2016-04" db="EMBL/GenBank/DDBJ databases">
        <title>Draft genome of Fonsecaea erecta CBS 125763.</title>
        <authorList>
            <person name="Weiss V.A."/>
            <person name="Vicente V.A."/>
            <person name="Raittz R.T."/>
            <person name="Moreno L.F."/>
            <person name="De Souza E.M."/>
            <person name="Pedrosa F.O."/>
            <person name="Steffens M.B."/>
            <person name="Faoro H."/>
            <person name="Tadra-Sfeir M.Z."/>
            <person name="Najafzadeh M.J."/>
            <person name="Felipe M.S."/>
            <person name="Teixeira M."/>
            <person name="Sun J."/>
            <person name="Xi L."/>
            <person name="Gomes R."/>
            <person name="De Azevedo C.M."/>
            <person name="Salgado C.G."/>
            <person name="Da Silva M.B."/>
            <person name="Nascimento M.F."/>
            <person name="Queiroz-Telles F."/>
            <person name="Attili D.S."/>
            <person name="Gorbushina A."/>
        </authorList>
    </citation>
    <scope>NUCLEOTIDE SEQUENCE [LARGE SCALE GENOMIC DNA]</scope>
    <source>
        <strain evidence="2 3">CBS 125763</strain>
    </source>
</reference>
<protein>
    <submittedName>
        <fullName evidence="2">Uncharacterized protein</fullName>
    </submittedName>
</protein>
<organism evidence="2 3">
    <name type="scientific">Fonsecaea erecta</name>
    <dbReference type="NCBI Taxonomy" id="1367422"/>
    <lineage>
        <taxon>Eukaryota</taxon>
        <taxon>Fungi</taxon>
        <taxon>Dikarya</taxon>
        <taxon>Ascomycota</taxon>
        <taxon>Pezizomycotina</taxon>
        <taxon>Eurotiomycetes</taxon>
        <taxon>Chaetothyriomycetidae</taxon>
        <taxon>Chaetothyriales</taxon>
        <taxon>Herpotrichiellaceae</taxon>
        <taxon>Fonsecaea</taxon>
    </lineage>
</organism>
<accession>A0A178ZUR0</accession>
<name>A0A178ZUR0_9EURO</name>
<dbReference type="Proteomes" id="UP000078343">
    <property type="component" value="Unassembled WGS sequence"/>
</dbReference>
<dbReference type="AlphaFoldDB" id="A0A178ZUR0"/>
<evidence type="ECO:0000313" key="2">
    <source>
        <dbReference type="EMBL" id="OAP62973.1"/>
    </source>
</evidence>
<dbReference type="EMBL" id="LVYI01000002">
    <property type="protein sequence ID" value="OAP62973.1"/>
    <property type="molecule type" value="Genomic_DNA"/>
</dbReference>
<dbReference type="RefSeq" id="XP_018696340.1">
    <property type="nucleotide sequence ID" value="XM_018833716.1"/>
</dbReference>
<proteinExistence type="predicted"/>
<evidence type="ECO:0000313" key="3">
    <source>
        <dbReference type="Proteomes" id="UP000078343"/>
    </source>
</evidence>